<name>A0A0F9KFB3_9ZZZZ</name>
<organism evidence="1">
    <name type="scientific">marine sediment metagenome</name>
    <dbReference type="NCBI Taxonomy" id="412755"/>
    <lineage>
        <taxon>unclassified sequences</taxon>
        <taxon>metagenomes</taxon>
        <taxon>ecological metagenomes</taxon>
    </lineage>
</organism>
<gene>
    <name evidence="1" type="ORF">LCGC14_1337880</name>
</gene>
<protein>
    <submittedName>
        <fullName evidence="1">Uncharacterized protein</fullName>
    </submittedName>
</protein>
<reference evidence="1" key="1">
    <citation type="journal article" date="2015" name="Nature">
        <title>Complex archaea that bridge the gap between prokaryotes and eukaryotes.</title>
        <authorList>
            <person name="Spang A."/>
            <person name="Saw J.H."/>
            <person name="Jorgensen S.L."/>
            <person name="Zaremba-Niedzwiedzka K."/>
            <person name="Martijn J."/>
            <person name="Lind A.E."/>
            <person name="van Eijk R."/>
            <person name="Schleper C."/>
            <person name="Guy L."/>
            <person name="Ettema T.J."/>
        </authorList>
    </citation>
    <scope>NUCLEOTIDE SEQUENCE</scope>
</reference>
<dbReference type="EMBL" id="LAZR01008148">
    <property type="protein sequence ID" value="KKM80638.1"/>
    <property type="molecule type" value="Genomic_DNA"/>
</dbReference>
<proteinExistence type="predicted"/>
<dbReference type="AlphaFoldDB" id="A0A0F9KFB3"/>
<accession>A0A0F9KFB3</accession>
<evidence type="ECO:0000313" key="1">
    <source>
        <dbReference type="EMBL" id="KKM80638.1"/>
    </source>
</evidence>
<comment type="caution">
    <text evidence="1">The sequence shown here is derived from an EMBL/GenBank/DDBJ whole genome shotgun (WGS) entry which is preliminary data.</text>
</comment>
<sequence>MKQLCRFKECAAWGQMNAIYVNTQDGKVFELEWCTKCGRVQNKF</sequence>